<evidence type="ECO:0000313" key="1">
    <source>
        <dbReference type="EMBL" id="KAH9644904.1"/>
    </source>
</evidence>
<comment type="caution">
    <text evidence="1">The sequence shown here is derived from an EMBL/GenBank/DDBJ whole genome shotgun (WGS) entry which is preliminary data.</text>
</comment>
<protein>
    <submittedName>
        <fullName evidence="1">Uncharacterized protein</fullName>
    </submittedName>
</protein>
<evidence type="ECO:0000313" key="2">
    <source>
        <dbReference type="Proteomes" id="UP000814243"/>
    </source>
</evidence>
<proteinExistence type="predicted"/>
<dbReference type="PROSITE" id="PS51257">
    <property type="entry name" value="PROKAR_LIPOPROTEIN"/>
    <property type="match status" value="1"/>
</dbReference>
<name>A0A922MY11_SPOEX</name>
<sequence>MPVNGRKFVRVVKYLLAGVTVFCVSWIACVNEWHSGVRWTSSRAQLGRAMSTMRTIVAYSEGKQAEMDRPTPLTCDSLPVFPKITHINRSWPGDERNTQKWQHVAGTRVSLYAAYYDERTTQRYVRILASFHGMRQHLLNDKV</sequence>
<dbReference type="Proteomes" id="UP000814243">
    <property type="component" value="Unassembled WGS sequence"/>
</dbReference>
<organism evidence="1 2">
    <name type="scientific">Spodoptera exigua</name>
    <name type="common">Beet armyworm</name>
    <name type="synonym">Noctua fulgens</name>
    <dbReference type="NCBI Taxonomy" id="7107"/>
    <lineage>
        <taxon>Eukaryota</taxon>
        <taxon>Metazoa</taxon>
        <taxon>Ecdysozoa</taxon>
        <taxon>Arthropoda</taxon>
        <taxon>Hexapoda</taxon>
        <taxon>Insecta</taxon>
        <taxon>Pterygota</taxon>
        <taxon>Neoptera</taxon>
        <taxon>Endopterygota</taxon>
        <taxon>Lepidoptera</taxon>
        <taxon>Glossata</taxon>
        <taxon>Ditrysia</taxon>
        <taxon>Noctuoidea</taxon>
        <taxon>Noctuidae</taxon>
        <taxon>Amphipyrinae</taxon>
        <taxon>Spodoptera</taxon>
    </lineage>
</organism>
<dbReference type="AlphaFoldDB" id="A0A922MY11"/>
<accession>A0A922MY11</accession>
<reference evidence="1" key="1">
    <citation type="journal article" date="2021" name="G3 (Bethesda)">
        <title>Genome and transcriptome analysis of the beet armyworm Spodoptera exigua reveals targets for pest control. .</title>
        <authorList>
            <person name="Simon S."/>
            <person name="Breeschoten T."/>
            <person name="Jansen H.J."/>
            <person name="Dirks R.P."/>
            <person name="Schranz M.E."/>
            <person name="Ros V.I.D."/>
        </authorList>
    </citation>
    <scope>NUCLEOTIDE SEQUENCE</scope>
    <source>
        <strain evidence="1">TB_SE_WUR_2020</strain>
    </source>
</reference>
<gene>
    <name evidence="1" type="ORF">HF086_007992</name>
</gene>
<dbReference type="EMBL" id="JACEFF010000062">
    <property type="protein sequence ID" value="KAH9644904.1"/>
    <property type="molecule type" value="Genomic_DNA"/>
</dbReference>